<dbReference type="Proteomes" id="UP000515123">
    <property type="component" value="Linkage group 20"/>
</dbReference>
<dbReference type="Pfam" id="PF14416">
    <property type="entry name" value="PMR5N"/>
    <property type="match status" value="1"/>
</dbReference>
<organism evidence="12 13">
    <name type="scientific">Ananas comosus</name>
    <name type="common">Pineapple</name>
    <name type="synonym">Ananas ananas</name>
    <dbReference type="NCBI Taxonomy" id="4615"/>
    <lineage>
        <taxon>Eukaryota</taxon>
        <taxon>Viridiplantae</taxon>
        <taxon>Streptophyta</taxon>
        <taxon>Embryophyta</taxon>
        <taxon>Tracheophyta</taxon>
        <taxon>Spermatophyta</taxon>
        <taxon>Magnoliopsida</taxon>
        <taxon>Liliopsida</taxon>
        <taxon>Poales</taxon>
        <taxon>Bromeliaceae</taxon>
        <taxon>Bromelioideae</taxon>
        <taxon>Ananas</taxon>
    </lineage>
</organism>
<evidence type="ECO:0000256" key="3">
    <source>
        <dbReference type="ARBA" id="ARBA00022679"/>
    </source>
</evidence>
<evidence type="ECO:0000256" key="2">
    <source>
        <dbReference type="ARBA" id="ARBA00007727"/>
    </source>
</evidence>
<dbReference type="GO" id="GO:1990538">
    <property type="term" value="F:xylan O-acetyltransferase activity"/>
    <property type="evidence" value="ECO:0007669"/>
    <property type="project" value="UniProtKB-ARBA"/>
</dbReference>
<comment type="subcellular location">
    <subcellularLocation>
        <location evidence="1">Golgi apparatus membrane</location>
        <topology evidence="1">Single-pass type II membrane protein</topology>
    </subcellularLocation>
</comment>
<sequence length="418" mass="48333">MAKEPHSLHNKHHHANMFMKKKTTTSFLLWLLIVISFIWLLSLITTTPLKPQKDDHHNSTEPVMDTCDAYNGTWVRELYNKVVYTNATCPSLPESKNCAKYGKESEFLRWRWKPHGCDDVPRFDPTTFLDVVRGRRMAFVGDSVARNQMDSLLCLLSQVEIPIDVYKDAEDRFRTWHFQSHNFTLTMLWTQFLVEATERDINGSSSGGFDLRLDRIDANWSSKLRRIDSIIISSGHWFFRENYLYKGDKLVGCTFCSAPNVEGLGVTFAVRSAFRTAFKFLRSCDRREKKLLIVLRTFSPAHFENGAWNGGGHCNRTRPFSEEEMMSLSGINWEIRNAQVGEVERLKGSGEKFEVLDVTKAMLMRPDGHPGTHWNNEWMRGYSDCVHWCIPGPVDLWNELLLKVLIQNKTKRVVSVSE</sequence>
<keyword evidence="4 9" id="KW-0812">Transmembrane</keyword>
<evidence type="ECO:0000256" key="7">
    <source>
        <dbReference type="ARBA" id="ARBA00023034"/>
    </source>
</evidence>
<evidence type="ECO:0000256" key="4">
    <source>
        <dbReference type="ARBA" id="ARBA00022692"/>
    </source>
</evidence>
<proteinExistence type="inferred from homology"/>
<gene>
    <name evidence="13" type="primary">LOC109725611</name>
</gene>
<feature type="transmembrane region" description="Helical" evidence="9">
    <location>
        <begin position="27"/>
        <end position="44"/>
    </location>
</feature>
<dbReference type="InterPro" id="IPR029962">
    <property type="entry name" value="TBL"/>
</dbReference>
<dbReference type="GeneID" id="109725611"/>
<feature type="domain" description="Trichome birefringence-like N-terminal" evidence="11">
    <location>
        <begin position="66"/>
        <end position="118"/>
    </location>
</feature>
<evidence type="ECO:0000256" key="9">
    <source>
        <dbReference type="SAM" id="Phobius"/>
    </source>
</evidence>
<dbReference type="OrthoDB" id="630188at2759"/>
<dbReference type="PANTHER" id="PTHR32285">
    <property type="entry name" value="PROTEIN TRICHOME BIREFRINGENCE-LIKE 9-RELATED"/>
    <property type="match status" value="1"/>
</dbReference>
<dbReference type="RefSeq" id="XP_020110440.1">
    <property type="nucleotide sequence ID" value="XM_020254851.1"/>
</dbReference>
<keyword evidence="8 9" id="KW-0472">Membrane</keyword>
<keyword evidence="12" id="KW-1185">Reference proteome</keyword>
<dbReference type="InterPro" id="IPR026057">
    <property type="entry name" value="TBL_C"/>
</dbReference>
<name>A0A6P5GXN5_ANACO</name>
<keyword evidence="3" id="KW-0808">Transferase</keyword>
<keyword evidence="6 9" id="KW-1133">Transmembrane helix</keyword>
<dbReference type="Pfam" id="PF13839">
    <property type="entry name" value="PC-Esterase"/>
    <property type="match status" value="1"/>
</dbReference>
<evidence type="ECO:0000259" key="10">
    <source>
        <dbReference type="Pfam" id="PF13839"/>
    </source>
</evidence>
<keyword evidence="5" id="KW-0735">Signal-anchor</keyword>
<accession>A0A6P5GXN5</accession>
<keyword evidence="7" id="KW-0333">Golgi apparatus</keyword>
<dbReference type="InterPro" id="IPR025846">
    <property type="entry name" value="TBL_N"/>
</dbReference>
<dbReference type="PANTHER" id="PTHR32285:SF28">
    <property type="entry name" value="XYLOGLUCAN O-ACETYLTRANSFERASE 2"/>
    <property type="match status" value="1"/>
</dbReference>
<dbReference type="AlphaFoldDB" id="A0A6P5GXN5"/>
<comment type="similarity">
    <text evidence="2">Belongs to the PC-esterase family. TBL subfamily.</text>
</comment>
<feature type="domain" description="Trichome birefringence-like C-terminal" evidence="10">
    <location>
        <begin position="120"/>
        <end position="403"/>
    </location>
</feature>
<evidence type="ECO:0000313" key="12">
    <source>
        <dbReference type="Proteomes" id="UP000515123"/>
    </source>
</evidence>
<evidence type="ECO:0000256" key="5">
    <source>
        <dbReference type="ARBA" id="ARBA00022968"/>
    </source>
</evidence>
<reference evidence="13" key="2">
    <citation type="submission" date="2025-08" db="UniProtKB">
        <authorList>
            <consortium name="RefSeq"/>
        </authorList>
    </citation>
    <scope>IDENTIFICATION</scope>
    <source>
        <tissue evidence="13">Leaf</tissue>
    </source>
</reference>
<protein>
    <submittedName>
        <fullName evidence="13">Protein ALTERED XYLOGLUCAN 4-like</fullName>
    </submittedName>
</protein>
<evidence type="ECO:0000256" key="1">
    <source>
        <dbReference type="ARBA" id="ARBA00004323"/>
    </source>
</evidence>
<dbReference type="GO" id="GO:0000139">
    <property type="term" value="C:Golgi membrane"/>
    <property type="evidence" value="ECO:0007669"/>
    <property type="project" value="UniProtKB-SubCell"/>
</dbReference>
<evidence type="ECO:0000259" key="11">
    <source>
        <dbReference type="Pfam" id="PF14416"/>
    </source>
</evidence>
<evidence type="ECO:0000313" key="13">
    <source>
        <dbReference type="RefSeq" id="XP_020110440.1"/>
    </source>
</evidence>
<evidence type="ECO:0000256" key="6">
    <source>
        <dbReference type="ARBA" id="ARBA00022989"/>
    </source>
</evidence>
<evidence type="ECO:0000256" key="8">
    <source>
        <dbReference type="ARBA" id="ARBA00023136"/>
    </source>
</evidence>
<reference evidence="12" key="1">
    <citation type="journal article" date="2015" name="Nat. Genet.">
        <title>The pineapple genome and the evolution of CAM photosynthesis.</title>
        <authorList>
            <person name="Ming R."/>
            <person name="VanBuren R."/>
            <person name="Wai C.M."/>
            <person name="Tang H."/>
            <person name="Schatz M.C."/>
            <person name="Bowers J.E."/>
            <person name="Lyons E."/>
            <person name="Wang M.L."/>
            <person name="Chen J."/>
            <person name="Biggers E."/>
            <person name="Zhang J."/>
            <person name="Huang L."/>
            <person name="Zhang L."/>
            <person name="Miao W."/>
            <person name="Zhang J."/>
            <person name="Ye Z."/>
            <person name="Miao C."/>
            <person name="Lin Z."/>
            <person name="Wang H."/>
            <person name="Zhou H."/>
            <person name="Yim W.C."/>
            <person name="Priest H.D."/>
            <person name="Zheng C."/>
            <person name="Woodhouse M."/>
            <person name="Edger P.P."/>
            <person name="Guyot R."/>
            <person name="Guo H.B."/>
            <person name="Guo H."/>
            <person name="Zheng G."/>
            <person name="Singh R."/>
            <person name="Sharma A."/>
            <person name="Min X."/>
            <person name="Zheng Y."/>
            <person name="Lee H."/>
            <person name="Gurtowski J."/>
            <person name="Sedlazeck F.J."/>
            <person name="Harkess A."/>
            <person name="McKain M.R."/>
            <person name="Liao Z."/>
            <person name="Fang J."/>
            <person name="Liu J."/>
            <person name="Zhang X."/>
            <person name="Zhang Q."/>
            <person name="Hu W."/>
            <person name="Qin Y."/>
            <person name="Wang K."/>
            <person name="Chen L.Y."/>
            <person name="Shirley N."/>
            <person name="Lin Y.R."/>
            <person name="Liu L.Y."/>
            <person name="Hernandez A.G."/>
            <person name="Wright C.L."/>
            <person name="Bulone V."/>
            <person name="Tuskan G.A."/>
            <person name="Heath K."/>
            <person name="Zee F."/>
            <person name="Moore P.H."/>
            <person name="Sunkar R."/>
            <person name="Leebens-Mack J.H."/>
            <person name="Mockler T."/>
            <person name="Bennetzen J.L."/>
            <person name="Freeling M."/>
            <person name="Sankoff D."/>
            <person name="Paterson A.H."/>
            <person name="Zhu X."/>
            <person name="Yang X."/>
            <person name="Smith J.A."/>
            <person name="Cushman J.C."/>
            <person name="Paull R.E."/>
            <person name="Yu Q."/>
        </authorList>
    </citation>
    <scope>NUCLEOTIDE SEQUENCE [LARGE SCALE GENOMIC DNA]</scope>
    <source>
        <strain evidence="12">cv. F153</strain>
    </source>
</reference>